<protein>
    <submittedName>
        <fullName evidence="2">Uncharacterized protein</fullName>
    </submittedName>
</protein>
<proteinExistence type="predicted"/>
<dbReference type="AlphaFoldDB" id="A0A3P8HYF7"/>
<evidence type="ECO:0000313" key="3">
    <source>
        <dbReference type="Proteomes" id="UP000269396"/>
    </source>
</evidence>
<keyword evidence="1" id="KW-0812">Transmembrane</keyword>
<feature type="transmembrane region" description="Helical" evidence="1">
    <location>
        <begin position="73"/>
        <end position="90"/>
    </location>
</feature>
<dbReference type="Proteomes" id="UP000269396">
    <property type="component" value="Unassembled WGS sequence"/>
</dbReference>
<sequence length="97" mass="11464">MEDLERTDEQNPVKLANVVLQIGDHIHSIVDVYPDKEKRHAWKKYVCVHCIIYESRLILCCFVLVFFGCQIVMFFYGVVHFLTVVFYIHFEVISNPN</sequence>
<keyword evidence="1" id="KW-0472">Membrane</keyword>
<gene>
    <name evidence="2" type="ORF">SMTD_LOCUS22524</name>
</gene>
<dbReference type="EMBL" id="UZAL01051997">
    <property type="protein sequence ID" value="VDP87514.1"/>
    <property type="molecule type" value="Genomic_DNA"/>
</dbReference>
<keyword evidence="3" id="KW-1185">Reference proteome</keyword>
<accession>A0A3P8HYF7</accession>
<evidence type="ECO:0000256" key="1">
    <source>
        <dbReference type="SAM" id="Phobius"/>
    </source>
</evidence>
<reference evidence="2 3" key="1">
    <citation type="submission" date="2018-11" db="EMBL/GenBank/DDBJ databases">
        <authorList>
            <consortium name="Pathogen Informatics"/>
        </authorList>
    </citation>
    <scope>NUCLEOTIDE SEQUENCE [LARGE SCALE GENOMIC DNA]</scope>
    <source>
        <strain>Denwood</strain>
        <strain evidence="3">Zambia</strain>
    </source>
</reference>
<evidence type="ECO:0000313" key="2">
    <source>
        <dbReference type="EMBL" id="VDP87514.1"/>
    </source>
</evidence>
<name>A0A3P8HYF7_9TREM</name>
<organism evidence="2 3">
    <name type="scientific">Schistosoma mattheei</name>
    <dbReference type="NCBI Taxonomy" id="31246"/>
    <lineage>
        <taxon>Eukaryota</taxon>
        <taxon>Metazoa</taxon>
        <taxon>Spiralia</taxon>
        <taxon>Lophotrochozoa</taxon>
        <taxon>Platyhelminthes</taxon>
        <taxon>Trematoda</taxon>
        <taxon>Digenea</taxon>
        <taxon>Strigeidida</taxon>
        <taxon>Schistosomatoidea</taxon>
        <taxon>Schistosomatidae</taxon>
        <taxon>Schistosoma</taxon>
    </lineage>
</organism>
<keyword evidence="1" id="KW-1133">Transmembrane helix</keyword>
<feature type="transmembrane region" description="Helical" evidence="1">
    <location>
        <begin position="46"/>
        <end position="67"/>
    </location>
</feature>